<name>E3J8I9_PSEI1</name>
<dbReference type="OrthoDB" id="9793549at2"/>
<dbReference type="EMBL" id="CP002299">
    <property type="protein sequence ID" value="ADP84523.1"/>
    <property type="molecule type" value="Genomic_DNA"/>
</dbReference>
<dbReference type="InterPro" id="IPR052893">
    <property type="entry name" value="TCS_response_regulator"/>
</dbReference>
<dbReference type="GO" id="GO:0000160">
    <property type="term" value="P:phosphorelay signal transduction system"/>
    <property type="evidence" value="ECO:0007669"/>
    <property type="project" value="InterPro"/>
</dbReference>
<dbReference type="CDD" id="cd17557">
    <property type="entry name" value="REC_Rcp-like"/>
    <property type="match status" value="1"/>
</dbReference>
<dbReference type="STRING" id="298654.FraEuI1c_6547"/>
<dbReference type="Pfam" id="PF00072">
    <property type="entry name" value="Response_reg"/>
    <property type="match status" value="1"/>
</dbReference>
<dbReference type="Proteomes" id="UP000002484">
    <property type="component" value="Chromosome"/>
</dbReference>
<reference evidence="3 4" key="1">
    <citation type="submission" date="2010-10" db="EMBL/GenBank/DDBJ databases">
        <title>Complete sequence of Frankia sp. EuI1c.</title>
        <authorList>
            <consortium name="US DOE Joint Genome Institute"/>
            <person name="Lucas S."/>
            <person name="Copeland A."/>
            <person name="Lapidus A."/>
            <person name="Cheng J.-F."/>
            <person name="Bruce D."/>
            <person name="Goodwin L."/>
            <person name="Pitluck S."/>
            <person name="Chertkov O."/>
            <person name="Detter J.C."/>
            <person name="Han C."/>
            <person name="Tapia R."/>
            <person name="Land M."/>
            <person name="Hauser L."/>
            <person name="Jeffries C."/>
            <person name="Kyrpides N."/>
            <person name="Ivanova N."/>
            <person name="Mikhailova N."/>
            <person name="Beauchemin N."/>
            <person name="Sen A."/>
            <person name="Sur S.A."/>
            <person name="Gtari M."/>
            <person name="Wall L."/>
            <person name="Tisa L."/>
            <person name="Woyke T."/>
        </authorList>
    </citation>
    <scope>NUCLEOTIDE SEQUENCE [LARGE SCALE GENOMIC DNA]</scope>
    <source>
        <strain evidence="4">DSM 45817 / CECT 9037 / EuI1c</strain>
    </source>
</reference>
<evidence type="ECO:0000313" key="4">
    <source>
        <dbReference type="Proteomes" id="UP000002484"/>
    </source>
</evidence>
<organism evidence="3 4">
    <name type="scientific">Pseudofrankia inefficax (strain DSM 45817 / CECT 9037 / DDB 130130 / EuI1c)</name>
    <name type="common">Frankia inefficax</name>
    <dbReference type="NCBI Taxonomy" id="298654"/>
    <lineage>
        <taxon>Bacteria</taxon>
        <taxon>Bacillati</taxon>
        <taxon>Actinomycetota</taxon>
        <taxon>Actinomycetes</taxon>
        <taxon>Frankiales</taxon>
        <taxon>Frankiaceae</taxon>
        <taxon>Pseudofrankia</taxon>
    </lineage>
</organism>
<dbReference type="RefSeq" id="WP_013427635.1">
    <property type="nucleotide sequence ID" value="NC_014666.1"/>
</dbReference>
<sequence>MLAAPSRPYTVLLAEDDPGDALLVEEAFEIRGLGQNVQVVGDGVEAMAYLRDPARPRPDLIILDLNMPRMDGRETLAAIKSDPALRAIPVVVLTTSDAPDDLMAAYGLHANAYVCKPRELDGFLGAVHAIDDFFLDLVRLARQR</sequence>
<evidence type="ECO:0000256" key="1">
    <source>
        <dbReference type="PROSITE-ProRule" id="PRU00169"/>
    </source>
</evidence>
<accession>E3J8I9</accession>
<dbReference type="InterPro" id="IPR011006">
    <property type="entry name" value="CheY-like_superfamily"/>
</dbReference>
<dbReference type="eggNOG" id="COG2197">
    <property type="taxonomic scope" value="Bacteria"/>
</dbReference>
<dbReference type="HOGENOM" id="CLU_000445_69_17_11"/>
<evidence type="ECO:0000313" key="3">
    <source>
        <dbReference type="EMBL" id="ADP84523.1"/>
    </source>
</evidence>
<dbReference type="InParanoid" id="E3J8I9"/>
<gene>
    <name evidence="3" type="ordered locus">FraEuI1c_6547</name>
</gene>
<dbReference type="Gene3D" id="3.40.50.2300">
    <property type="match status" value="1"/>
</dbReference>
<dbReference type="PANTHER" id="PTHR44520">
    <property type="entry name" value="RESPONSE REGULATOR RCP1-RELATED"/>
    <property type="match status" value="1"/>
</dbReference>
<dbReference type="PROSITE" id="PS50110">
    <property type="entry name" value="RESPONSE_REGULATORY"/>
    <property type="match status" value="1"/>
</dbReference>
<dbReference type="SUPFAM" id="SSF52172">
    <property type="entry name" value="CheY-like"/>
    <property type="match status" value="1"/>
</dbReference>
<proteinExistence type="predicted"/>
<protein>
    <submittedName>
        <fullName evidence="3">Response regulator receiver protein</fullName>
    </submittedName>
</protein>
<dbReference type="InterPro" id="IPR001789">
    <property type="entry name" value="Sig_transdc_resp-reg_receiver"/>
</dbReference>
<keyword evidence="4" id="KW-1185">Reference proteome</keyword>
<feature type="modified residue" description="4-aspartylphosphate" evidence="1">
    <location>
        <position position="64"/>
    </location>
</feature>
<dbReference type="KEGG" id="fri:FraEuI1c_6547"/>
<feature type="domain" description="Response regulatory" evidence="2">
    <location>
        <begin position="10"/>
        <end position="131"/>
    </location>
</feature>
<dbReference type="SMART" id="SM00448">
    <property type="entry name" value="REC"/>
    <property type="match status" value="1"/>
</dbReference>
<evidence type="ECO:0000259" key="2">
    <source>
        <dbReference type="PROSITE" id="PS50110"/>
    </source>
</evidence>
<dbReference type="AlphaFoldDB" id="E3J8I9"/>
<keyword evidence="1" id="KW-0597">Phosphoprotein</keyword>
<dbReference type="PANTHER" id="PTHR44520:SF2">
    <property type="entry name" value="RESPONSE REGULATOR RCP1"/>
    <property type="match status" value="1"/>
</dbReference>